<evidence type="ECO:0000259" key="1">
    <source>
        <dbReference type="SMART" id="SM00914"/>
    </source>
</evidence>
<evidence type="ECO:0000313" key="3">
    <source>
        <dbReference type="Proteomes" id="UP000053681"/>
    </source>
</evidence>
<evidence type="ECO:0000313" key="2">
    <source>
        <dbReference type="EMBL" id="KSU88013.1"/>
    </source>
</evidence>
<dbReference type="InterPro" id="IPR014957">
    <property type="entry name" value="IDEAL_dom"/>
</dbReference>
<accession>A0A0V8JMB6</accession>
<gene>
    <name evidence="2" type="ORF">AS180_09900</name>
</gene>
<protein>
    <recommendedName>
        <fullName evidence="1">IDEAL domain-containing protein</fullName>
    </recommendedName>
</protein>
<dbReference type="Proteomes" id="UP000053681">
    <property type="component" value="Unassembled WGS sequence"/>
</dbReference>
<dbReference type="RefSeq" id="WP_025909199.1">
    <property type="nucleotide sequence ID" value="NZ_KQ758646.1"/>
</dbReference>
<dbReference type="SMART" id="SM00914">
    <property type="entry name" value="IDEAL"/>
    <property type="match status" value="1"/>
</dbReference>
<sequence length="70" mass="8415">MNDYRKNKNFATSTSFRPVQPYYSKEASLLLKKLSTDFNKKHVRELIDEALDNRDEELFYKLIARYSHLL</sequence>
<dbReference type="GeneID" id="93681719"/>
<dbReference type="Pfam" id="PF08858">
    <property type="entry name" value="IDEAL"/>
    <property type="match status" value="1"/>
</dbReference>
<keyword evidence="3" id="KW-1185">Reference proteome</keyword>
<dbReference type="AlphaFoldDB" id="A0A0V8JMB6"/>
<dbReference type="EMBL" id="LNQP01000030">
    <property type="protein sequence ID" value="KSU88013.1"/>
    <property type="molecule type" value="Genomic_DNA"/>
</dbReference>
<feature type="domain" description="IDEAL" evidence="1">
    <location>
        <begin position="30"/>
        <end position="66"/>
    </location>
</feature>
<reference evidence="2 3" key="1">
    <citation type="submission" date="2015-11" db="EMBL/GenBank/DDBJ databases">
        <title>Bacillus caseinolyticus sp nov.</title>
        <authorList>
            <person name="Dastager S.G."/>
            <person name="Mawlankar R."/>
        </authorList>
    </citation>
    <scope>NUCLEOTIDE SEQUENCE [LARGE SCALE GENOMIC DNA]</scope>
    <source>
        <strain evidence="2 3">SGD-V-76</strain>
    </source>
</reference>
<name>A0A0V8JMB6_9BACI</name>
<dbReference type="InterPro" id="IPR027393">
    <property type="entry name" value="Virus_scaffolding_prot_C"/>
</dbReference>
<proteinExistence type="predicted"/>
<organism evidence="2 3">
    <name type="scientific">Priestia veravalensis</name>
    <dbReference type="NCBI Taxonomy" id="1414648"/>
    <lineage>
        <taxon>Bacteria</taxon>
        <taxon>Bacillati</taxon>
        <taxon>Bacillota</taxon>
        <taxon>Bacilli</taxon>
        <taxon>Bacillales</taxon>
        <taxon>Bacillaceae</taxon>
        <taxon>Priestia</taxon>
    </lineage>
</organism>
<dbReference type="Gene3D" id="4.10.810.10">
    <property type="entry name" value="Virus Scaffolding Protein, Chain A"/>
    <property type="match status" value="1"/>
</dbReference>
<comment type="caution">
    <text evidence="2">The sequence shown here is derived from an EMBL/GenBank/DDBJ whole genome shotgun (WGS) entry which is preliminary data.</text>
</comment>